<evidence type="ECO:0000256" key="1">
    <source>
        <dbReference type="SAM" id="Phobius"/>
    </source>
</evidence>
<feature type="transmembrane region" description="Helical" evidence="1">
    <location>
        <begin position="188"/>
        <end position="205"/>
    </location>
</feature>
<feature type="transmembrane region" description="Helical" evidence="1">
    <location>
        <begin position="39"/>
        <end position="56"/>
    </location>
</feature>
<feature type="transmembrane region" description="Helical" evidence="1">
    <location>
        <begin position="164"/>
        <end position="182"/>
    </location>
</feature>
<evidence type="ECO:0000313" key="3">
    <source>
        <dbReference type="EMBL" id="KKK67738.1"/>
    </source>
</evidence>
<name>A0A0F8XFT0_9ZZZZ</name>
<reference evidence="3" key="1">
    <citation type="journal article" date="2015" name="Nature">
        <title>Complex archaea that bridge the gap between prokaryotes and eukaryotes.</title>
        <authorList>
            <person name="Spang A."/>
            <person name="Saw J.H."/>
            <person name="Jorgensen S.L."/>
            <person name="Zaremba-Niedzwiedzka K."/>
            <person name="Martijn J."/>
            <person name="Lind A.E."/>
            <person name="van Eijk R."/>
            <person name="Schleper C."/>
            <person name="Guy L."/>
            <person name="Ettema T.J."/>
        </authorList>
    </citation>
    <scope>NUCLEOTIDE SEQUENCE</scope>
</reference>
<dbReference type="GO" id="GO:0004175">
    <property type="term" value="F:endopeptidase activity"/>
    <property type="evidence" value="ECO:0007669"/>
    <property type="project" value="UniProtKB-ARBA"/>
</dbReference>
<organism evidence="3">
    <name type="scientific">marine sediment metagenome</name>
    <dbReference type="NCBI Taxonomy" id="412755"/>
    <lineage>
        <taxon>unclassified sequences</taxon>
        <taxon>metagenomes</taxon>
        <taxon>ecological metagenomes</taxon>
    </lineage>
</organism>
<gene>
    <name evidence="3" type="ORF">LCGC14_2951080</name>
</gene>
<feature type="transmembrane region" description="Helical" evidence="1">
    <location>
        <begin position="126"/>
        <end position="143"/>
    </location>
</feature>
<keyword evidence="1" id="KW-1133">Transmembrane helix</keyword>
<accession>A0A0F8XFT0</accession>
<dbReference type="AlphaFoldDB" id="A0A0F8XFT0"/>
<protein>
    <recommendedName>
        <fullName evidence="2">CAAX prenyl protease 2/Lysostaphin resistance protein A-like domain-containing protein</fullName>
    </recommendedName>
</protein>
<dbReference type="GO" id="GO:0080120">
    <property type="term" value="P:CAAX-box protein maturation"/>
    <property type="evidence" value="ECO:0007669"/>
    <property type="project" value="UniProtKB-ARBA"/>
</dbReference>
<dbReference type="Pfam" id="PF02517">
    <property type="entry name" value="Rce1-like"/>
    <property type="match status" value="1"/>
</dbReference>
<proteinExistence type="predicted"/>
<evidence type="ECO:0000259" key="2">
    <source>
        <dbReference type="Pfam" id="PF02517"/>
    </source>
</evidence>
<feature type="transmembrane region" description="Helical" evidence="1">
    <location>
        <begin position="77"/>
        <end position="95"/>
    </location>
</feature>
<keyword evidence="1" id="KW-0812">Transmembrane</keyword>
<feature type="transmembrane region" description="Helical" evidence="1">
    <location>
        <begin position="7"/>
        <end position="27"/>
    </location>
</feature>
<feature type="transmembrane region" description="Helical" evidence="1">
    <location>
        <begin position="212"/>
        <end position="232"/>
    </location>
</feature>
<dbReference type="EMBL" id="LAZR01059461">
    <property type="protein sequence ID" value="KKK67738.1"/>
    <property type="molecule type" value="Genomic_DNA"/>
</dbReference>
<comment type="caution">
    <text evidence="3">The sequence shown here is derived from an EMBL/GenBank/DDBJ whole genome shotgun (WGS) entry which is preliminary data.</text>
</comment>
<feature type="domain" description="CAAX prenyl protease 2/Lysostaphin resistance protein A-like" evidence="2">
    <location>
        <begin position="129"/>
        <end position="220"/>
    </location>
</feature>
<dbReference type="InterPro" id="IPR003675">
    <property type="entry name" value="Rce1/LyrA-like_dom"/>
</dbReference>
<sequence>MNTRIKNILSISIAIFPINIVMIWYRLTQNATFSPMEMILLPLLFGGSSIFLIFCLNKYFLHQKLTIFNEGESNWKIDLLATVLLTIISFGLFYLGRITLMPLLTQNTPASQDIINAIRAFSQNPLLLILWFGPVLWIGIALFEELSRIFFLKCLWNLSENKKWVIFVILFSSIMIGVVHLYQGIYGIIMISLLSIIMASYFYKFRRIGPLIISHALYDGIQFVFLLIEISLV</sequence>
<keyword evidence="1" id="KW-0472">Membrane</keyword>